<evidence type="ECO:0000256" key="11">
    <source>
        <dbReference type="ARBA" id="ARBA00023315"/>
    </source>
</evidence>
<comment type="similarity">
    <text evidence="3 13">Belongs to the membrane-bound acyltransferase family.</text>
</comment>
<comment type="subcellular location">
    <subcellularLocation>
        <location evidence="1">Cell membrane</location>
        <topology evidence="1">Multi-pass membrane protein</topology>
    </subcellularLocation>
</comment>
<keyword evidence="7 14" id="KW-0812">Transmembrane</keyword>
<keyword evidence="9 14" id="KW-1133">Transmembrane helix</keyword>
<gene>
    <name evidence="15" type="ORF">EAH89_20400</name>
</gene>
<feature type="transmembrane region" description="Helical" evidence="14">
    <location>
        <begin position="77"/>
        <end position="95"/>
    </location>
</feature>
<dbReference type="PIRSF" id="PIRSF016636">
    <property type="entry name" value="AlgI_DltB"/>
    <property type="match status" value="1"/>
</dbReference>
<dbReference type="InterPro" id="IPR028362">
    <property type="entry name" value="AlgI"/>
</dbReference>
<evidence type="ECO:0000256" key="7">
    <source>
        <dbReference type="ARBA" id="ARBA00022692"/>
    </source>
</evidence>
<feature type="transmembrane region" description="Helical" evidence="14">
    <location>
        <begin position="349"/>
        <end position="366"/>
    </location>
</feature>
<dbReference type="AlphaFoldDB" id="A0A502FKH5"/>
<feature type="transmembrane region" description="Helical" evidence="14">
    <location>
        <begin position="323"/>
        <end position="343"/>
    </location>
</feature>
<dbReference type="Proteomes" id="UP000317078">
    <property type="component" value="Unassembled WGS sequence"/>
</dbReference>
<feature type="transmembrane region" description="Helical" evidence="14">
    <location>
        <begin position="145"/>
        <end position="164"/>
    </location>
</feature>
<organism evidence="15 16">
    <name type="scientific">Muricoccus nepalensis</name>
    <dbReference type="NCBI Taxonomy" id="1854500"/>
    <lineage>
        <taxon>Bacteria</taxon>
        <taxon>Pseudomonadati</taxon>
        <taxon>Pseudomonadota</taxon>
        <taxon>Alphaproteobacteria</taxon>
        <taxon>Acetobacterales</taxon>
        <taxon>Roseomonadaceae</taxon>
        <taxon>Muricoccus</taxon>
    </lineage>
</organism>
<evidence type="ECO:0000256" key="5">
    <source>
        <dbReference type="ARBA" id="ARBA00022475"/>
    </source>
</evidence>
<evidence type="ECO:0000256" key="13">
    <source>
        <dbReference type="PIRNR" id="PIRNR016636"/>
    </source>
</evidence>
<feature type="transmembrane region" description="Helical" evidence="14">
    <location>
        <begin position="6"/>
        <end position="23"/>
    </location>
</feature>
<evidence type="ECO:0000256" key="8">
    <source>
        <dbReference type="ARBA" id="ARBA00022841"/>
    </source>
</evidence>
<evidence type="ECO:0000256" key="10">
    <source>
        <dbReference type="ARBA" id="ARBA00023136"/>
    </source>
</evidence>
<evidence type="ECO:0000256" key="14">
    <source>
        <dbReference type="SAM" id="Phobius"/>
    </source>
</evidence>
<keyword evidence="10 13" id="KW-0472">Membrane</keyword>
<feature type="transmembrane region" description="Helical" evidence="14">
    <location>
        <begin position="387"/>
        <end position="406"/>
    </location>
</feature>
<dbReference type="PANTHER" id="PTHR13285">
    <property type="entry name" value="ACYLTRANSFERASE"/>
    <property type="match status" value="1"/>
</dbReference>
<evidence type="ECO:0000256" key="6">
    <source>
        <dbReference type="ARBA" id="ARBA00022679"/>
    </source>
</evidence>
<evidence type="ECO:0000256" key="1">
    <source>
        <dbReference type="ARBA" id="ARBA00004651"/>
    </source>
</evidence>
<protein>
    <recommendedName>
        <fullName evidence="4">Probable alginate O-acetylase AlgI</fullName>
    </recommendedName>
    <alternativeName>
        <fullName evidence="12">Alginate biosynthesis protein AlgI</fullName>
    </alternativeName>
</protein>
<dbReference type="GO" id="GO:0005886">
    <property type="term" value="C:plasma membrane"/>
    <property type="evidence" value="ECO:0007669"/>
    <property type="project" value="UniProtKB-SubCell"/>
</dbReference>
<feature type="transmembrane region" description="Helical" evidence="14">
    <location>
        <begin position="502"/>
        <end position="521"/>
    </location>
</feature>
<feature type="transmembrane region" description="Helical" evidence="14">
    <location>
        <begin position="115"/>
        <end position="133"/>
    </location>
</feature>
<evidence type="ECO:0000256" key="9">
    <source>
        <dbReference type="ARBA" id="ARBA00022989"/>
    </source>
</evidence>
<feature type="transmembrane region" description="Helical" evidence="14">
    <location>
        <begin position="453"/>
        <end position="470"/>
    </location>
</feature>
<feature type="transmembrane region" description="Helical" evidence="14">
    <location>
        <begin position="184"/>
        <end position="202"/>
    </location>
</feature>
<dbReference type="EMBL" id="RCZP01000026">
    <property type="protein sequence ID" value="TPG49894.1"/>
    <property type="molecule type" value="Genomic_DNA"/>
</dbReference>
<dbReference type="InterPro" id="IPR004299">
    <property type="entry name" value="MBOAT_fam"/>
</dbReference>
<keyword evidence="5 13" id="KW-1003">Cell membrane</keyword>
<dbReference type="InterPro" id="IPR051085">
    <property type="entry name" value="MB_O-acyltransferase"/>
</dbReference>
<sequence>MLFNSAAFILGFLPVAWVVFFALGTRGYFRAAVVWLTAASLFFYGWWNPLYVPLLMSSMAANYALGRRLSRHQSRPLLLAGIAGNLLLLGYYKYAGFLVQTANDVSGAAFPIPEIALPLAMSFFTFQQIAFLIDAYDGVAEETNFANYGMFITFFPHLIAGPITHHKEMLPQFDDSRIFRPQPSMIALGLTLFIIGLCKKVLLADTASHWVSPVFEGAAGGVPPVLTDAWLGALSYALQIYFDFSGYTDMAIGVGMLFGIRLPRNFNSPYKARNIIEFWSRWHMTLTRFLTAYLYNPLALHLTRARLQKGKPGLKRGKTSPAAFLQLVAVPTVLTMFLAGLWHGAGWQFIAFGVLHGLYLTVNHAWRTFKASRGWTMDSPRAFPRAVAVLTTFLCVIVALVFFRAASVPAAVSILSGMLGQNGAVLPDILAKLPGVWRTATALGFEFAPGPPLSQALLLVAFLLIVWTLPNSQEWLGRFETAFGSSVKDAARRRGLLSWQPTMAFGVIVGVAGFFAILRALSAAPTEFLYFQF</sequence>
<keyword evidence="11 13" id="KW-0012">Acyltransferase</keyword>
<keyword evidence="8" id="KW-0016">Alginate biosynthesis</keyword>
<dbReference type="GO" id="GO:0016746">
    <property type="term" value="F:acyltransferase activity"/>
    <property type="evidence" value="ECO:0007669"/>
    <property type="project" value="UniProtKB-KW"/>
</dbReference>
<name>A0A502FKH5_9PROT</name>
<dbReference type="PANTHER" id="PTHR13285:SF23">
    <property type="entry name" value="TEICHOIC ACID D-ALANYLTRANSFERASE"/>
    <property type="match status" value="1"/>
</dbReference>
<accession>A0A502FKH5</accession>
<dbReference type="PIRSF" id="PIRSF500217">
    <property type="entry name" value="AlgI"/>
    <property type="match status" value="1"/>
</dbReference>
<dbReference type="GO" id="GO:0042121">
    <property type="term" value="P:alginic acid biosynthetic process"/>
    <property type="evidence" value="ECO:0007669"/>
    <property type="project" value="UniProtKB-KW"/>
</dbReference>
<dbReference type="Pfam" id="PF03062">
    <property type="entry name" value="MBOAT"/>
    <property type="match status" value="1"/>
</dbReference>
<reference evidence="15 16" key="1">
    <citation type="journal article" date="2019" name="Environ. Microbiol.">
        <title>Species interactions and distinct microbial communities in high Arctic permafrost affected cryosols are associated with the CH4 and CO2 gas fluxes.</title>
        <authorList>
            <person name="Altshuler I."/>
            <person name="Hamel J."/>
            <person name="Turney S."/>
            <person name="Magnuson E."/>
            <person name="Levesque R."/>
            <person name="Greer C."/>
            <person name="Whyte L.G."/>
        </authorList>
    </citation>
    <scope>NUCLEOTIDE SEQUENCE [LARGE SCALE GENOMIC DNA]</scope>
    <source>
        <strain evidence="15 16">S9.3B</strain>
    </source>
</reference>
<dbReference type="InterPro" id="IPR024194">
    <property type="entry name" value="Ac/AlaTfrase_AlgI/DltB"/>
</dbReference>
<evidence type="ECO:0000313" key="16">
    <source>
        <dbReference type="Proteomes" id="UP000317078"/>
    </source>
</evidence>
<keyword evidence="6 13" id="KW-0808">Transferase</keyword>
<comment type="pathway">
    <text evidence="2">Glycan biosynthesis; alginate biosynthesis.</text>
</comment>
<proteinExistence type="inferred from homology"/>
<evidence type="ECO:0000256" key="3">
    <source>
        <dbReference type="ARBA" id="ARBA00010323"/>
    </source>
</evidence>
<dbReference type="RefSeq" id="WP_140885583.1">
    <property type="nucleotide sequence ID" value="NZ_RCZP01000026.1"/>
</dbReference>
<evidence type="ECO:0000256" key="2">
    <source>
        <dbReference type="ARBA" id="ARBA00005182"/>
    </source>
</evidence>
<evidence type="ECO:0000256" key="12">
    <source>
        <dbReference type="ARBA" id="ARBA00031030"/>
    </source>
</evidence>
<evidence type="ECO:0000256" key="4">
    <source>
        <dbReference type="ARBA" id="ARBA00016084"/>
    </source>
</evidence>
<dbReference type="OrthoDB" id="139172at2"/>
<keyword evidence="16" id="KW-1185">Reference proteome</keyword>
<evidence type="ECO:0000313" key="15">
    <source>
        <dbReference type="EMBL" id="TPG49894.1"/>
    </source>
</evidence>
<comment type="caution">
    <text evidence="15">The sequence shown here is derived from an EMBL/GenBank/DDBJ whole genome shotgun (WGS) entry which is preliminary data.</text>
</comment>